<comment type="caution">
    <text evidence="2">The sequence shown here is derived from an EMBL/GenBank/DDBJ whole genome shotgun (WGS) entry which is preliminary data.</text>
</comment>
<evidence type="ECO:0000256" key="1">
    <source>
        <dbReference type="SAM" id="MobiDB-lite"/>
    </source>
</evidence>
<accession>A0A8J6L6D9</accession>
<feature type="region of interest" description="Disordered" evidence="1">
    <location>
        <begin position="1"/>
        <end position="35"/>
    </location>
</feature>
<keyword evidence="3" id="KW-1185">Reference proteome</keyword>
<feature type="compositionally biased region" description="Basic and acidic residues" evidence="1">
    <location>
        <begin position="48"/>
        <end position="61"/>
    </location>
</feature>
<protein>
    <submittedName>
        <fullName evidence="2">Uncharacterized protein</fullName>
    </submittedName>
</protein>
<proteinExistence type="predicted"/>
<name>A0A8J6L6D9_TENMO</name>
<dbReference type="Proteomes" id="UP000719412">
    <property type="component" value="Unassembled WGS sequence"/>
</dbReference>
<feature type="compositionally biased region" description="Polar residues" evidence="1">
    <location>
        <begin position="21"/>
        <end position="35"/>
    </location>
</feature>
<reference evidence="2" key="2">
    <citation type="submission" date="2021-08" db="EMBL/GenBank/DDBJ databases">
        <authorList>
            <person name="Eriksson T."/>
        </authorList>
    </citation>
    <scope>NUCLEOTIDE SEQUENCE</scope>
    <source>
        <strain evidence="2">Stoneville</strain>
        <tissue evidence="2">Whole head</tissue>
    </source>
</reference>
<dbReference type="EMBL" id="JABDTM020029506">
    <property type="protein sequence ID" value="KAH0807938.1"/>
    <property type="molecule type" value="Genomic_DNA"/>
</dbReference>
<evidence type="ECO:0000313" key="2">
    <source>
        <dbReference type="EMBL" id="KAH0807938.1"/>
    </source>
</evidence>
<reference evidence="2" key="1">
    <citation type="journal article" date="2020" name="J Insects Food Feed">
        <title>The yellow mealworm (Tenebrio molitor) genome: a resource for the emerging insects as food and feed industry.</title>
        <authorList>
            <person name="Eriksson T."/>
            <person name="Andere A."/>
            <person name="Kelstrup H."/>
            <person name="Emery V."/>
            <person name="Picard C."/>
        </authorList>
    </citation>
    <scope>NUCLEOTIDE SEQUENCE</scope>
    <source>
        <strain evidence="2">Stoneville</strain>
        <tissue evidence="2">Whole head</tissue>
    </source>
</reference>
<feature type="region of interest" description="Disordered" evidence="1">
    <location>
        <begin position="47"/>
        <end position="76"/>
    </location>
</feature>
<evidence type="ECO:0000313" key="3">
    <source>
        <dbReference type="Proteomes" id="UP000719412"/>
    </source>
</evidence>
<sequence>MELEKNSTPRLAVLGFEPRTSRVQSETASACPQHSLSPSLIKHLRGFPFDKHDRHPQERIRPSKRPSQRHTNLLMPGWTPLIDSTEVF</sequence>
<gene>
    <name evidence="2" type="ORF">GEV33_014853</name>
</gene>
<dbReference type="AlphaFoldDB" id="A0A8J6L6D9"/>
<organism evidence="2 3">
    <name type="scientific">Tenebrio molitor</name>
    <name type="common">Yellow mealworm beetle</name>
    <dbReference type="NCBI Taxonomy" id="7067"/>
    <lineage>
        <taxon>Eukaryota</taxon>
        <taxon>Metazoa</taxon>
        <taxon>Ecdysozoa</taxon>
        <taxon>Arthropoda</taxon>
        <taxon>Hexapoda</taxon>
        <taxon>Insecta</taxon>
        <taxon>Pterygota</taxon>
        <taxon>Neoptera</taxon>
        <taxon>Endopterygota</taxon>
        <taxon>Coleoptera</taxon>
        <taxon>Polyphaga</taxon>
        <taxon>Cucujiformia</taxon>
        <taxon>Tenebrionidae</taxon>
        <taxon>Tenebrio</taxon>
    </lineage>
</organism>